<evidence type="ECO:0000256" key="1">
    <source>
        <dbReference type="SAM" id="Phobius"/>
    </source>
</evidence>
<dbReference type="OrthoDB" id="2705958at2"/>
<organism evidence="2 3">
    <name type="scientific">Evansella cellulosilytica (strain ATCC 21833 / DSM 2522 / FERM P-1141 / JCM 9156 / N-4)</name>
    <name type="common">Bacillus cellulosilyticus</name>
    <dbReference type="NCBI Taxonomy" id="649639"/>
    <lineage>
        <taxon>Bacteria</taxon>
        <taxon>Bacillati</taxon>
        <taxon>Bacillota</taxon>
        <taxon>Bacilli</taxon>
        <taxon>Bacillales</taxon>
        <taxon>Bacillaceae</taxon>
        <taxon>Evansella</taxon>
    </lineage>
</organism>
<dbReference type="KEGG" id="bco:Bcell_2303"/>
<accession>E6TQQ2</accession>
<feature type="transmembrane region" description="Helical" evidence="1">
    <location>
        <begin position="82"/>
        <end position="105"/>
    </location>
</feature>
<evidence type="ECO:0000313" key="3">
    <source>
        <dbReference type="Proteomes" id="UP000001401"/>
    </source>
</evidence>
<keyword evidence="1" id="KW-0472">Membrane</keyword>
<dbReference type="EMBL" id="CP002394">
    <property type="protein sequence ID" value="ADU30563.1"/>
    <property type="molecule type" value="Genomic_DNA"/>
</dbReference>
<dbReference type="Pfam" id="PF22564">
    <property type="entry name" value="HAAS"/>
    <property type="match status" value="1"/>
</dbReference>
<name>E6TQQ2_EVAC2</name>
<dbReference type="STRING" id="649639.Bcell_2303"/>
<gene>
    <name evidence="2" type="ordered locus">Bcell_2303</name>
</gene>
<evidence type="ECO:0000313" key="2">
    <source>
        <dbReference type="EMBL" id="ADU30563.1"/>
    </source>
</evidence>
<keyword evidence="3" id="KW-1185">Reference proteome</keyword>
<dbReference type="eggNOG" id="ENOG502ZB4Y">
    <property type="taxonomic scope" value="Bacteria"/>
</dbReference>
<sequence length="214" mass="24844">MIRSKQEYISILRKKLRRYRHSEEIVAEIEVHVHEMLLEFTEGHKMSEADAMKKVIEKLGSPKEIAAMYHEELGVTESKTQWTFITVNLLFFIVGISLTAIYHLVSYSFATHIWSILTSIPFIIIVLYMFFWGLLGYEIGKEFAYKGKRLLKKTLYISLIPNLILMALVIFRIIPLGWFDPLLTGPFIILCIICTALVFPISYAGYRWGVMRSV</sequence>
<dbReference type="RefSeq" id="WP_013488898.1">
    <property type="nucleotide sequence ID" value="NC_014829.1"/>
</dbReference>
<keyword evidence="1" id="KW-0812">Transmembrane</keyword>
<protein>
    <submittedName>
        <fullName evidence="2">Putative integral inner membrane protein</fullName>
    </submittedName>
</protein>
<dbReference type="Proteomes" id="UP000001401">
    <property type="component" value="Chromosome"/>
</dbReference>
<feature type="transmembrane region" description="Helical" evidence="1">
    <location>
        <begin position="155"/>
        <end position="174"/>
    </location>
</feature>
<feature type="transmembrane region" description="Helical" evidence="1">
    <location>
        <begin position="186"/>
        <end position="206"/>
    </location>
</feature>
<proteinExistence type="predicted"/>
<keyword evidence="1" id="KW-1133">Transmembrane helix</keyword>
<dbReference type="SUPFAM" id="SSF103473">
    <property type="entry name" value="MFS general substrate transporter"/>
    <property type="match status" value="1"/>
</dbReference>
<reference evidence="2" key="1">
    <citation type="submission" date="2010-12" db="EMBL/GenBank/DDBJ databases">
        <title>Complete sequence of Bacillus cellulosilyticus DSM 2522.</title>
        <authorList>
            <consortium name="US DOE Joint Genome Institute"/>
            <person name="Lucas S."/>
            <person name="Copeland A."/>
            <person name="Lapidus A."/>
            <person name="Cheng J.-F."/>
            <person name="Bruce D."/>
            <person name="Goodwin L."/>
            <person name="Pitluck S."/>
            <person name="Chertkov O."/>
            <person name="Detter J.C."/>
            <person name="Han C."/>
            <person name="Tapia R."/>
            <person name="Land M."/>
            <person name="Hauser L."/>
            <person name="Jeffries C."/>
            <person name="Kyrpides N."/>
            <person name="Ivanova N."/>
            <person name="Mikhailova N."/>
            <person name="Brumm P."/>
            <person name="Mead D."/>
            <person name="Woyke T."/>
        </authorList>
    </citation>
    <scope>NUCLEOTIDE SEQUENCE [LARGE SCALE GENOMIC DNA]</scope>
    <source>
        <strain evidence="2">DSM 2522</strain>
    </source>
</reference>
<feature type="transmembrane region" description="Helical" evidence="1">
    <location>
        <begin position="111"/>
        <end position="135"/>
    </location>
</feature>
<dbReference type="AlphaFoldDB" id="E6TQQ2"/>
<dbReference type="InterPro" id="IPR036259">
    <property type="entry name" value="MFS_trans_sf"/>
</dbReference>
<dbReference type="HOGENOM" id="CLU_112330_0_0_9"/>